<comment type="similarity">
    <text evidence="1">Belongs to the LysR transcriptional regulatory family.</text>
</comment>
<organism evidence="6 7">
    <name type="scientific">Inquilinus ginsengisoli</name>
    <dbReference type="NCBI Taxonomy" id="363840"/>
    <lineage>
        <taxon>Bacteria</taxon>
        <taxon>Pseudomonadati</taxon>
        <taxon>Pseudomonadota</taxon>
        <taxon>Alphaproteobacteria</taxon>
        <taxon>Rhodospirillales</taxon>
        <taxon>Rhodospirillaceae</taxon>
        <taxon>Inquilinus</taxon>
    </lineage>
</organism>
<evidence type="ECO:0000256" key="1">
    <source>
        <dbReference type="ARBA" id="ARBA00009437"/>
    </source>
</evidence>
<evidence type="ECO:0000256" key="2">
    <source>
        <dbReference type="ARBA" id="ARBA00023015"/>
    </source>
</evidence>
<proteinExistence type="inferred from homology"/>
<evidence type="ECO:0000313" key="6">
    <source>
        <dbReference type="EMBL" id="MDR6292986.1"/>
    </source>
</evidence>
<dbReference type="InterPro" id="IPR036388">
    <property type="entry name" value="WH-like_DNA-bd_sf"/>
</dbReference>
<evidence type="ECO:0000259" key="5">
    <source>
        <dbReference type="PROSITE" id="PS50931"/>
    </source>
</evidence>
<dbReference type="Proteomes" id="UP001262410">
    <property type="component" value="Unassembled WGS sequence"/>
</dbReference>
<evidence type="ECO:0000256" key="3">
    <source>
        <dbReference type="ARBA" id="ARBA00023125"/>
    </source>
</evidence>
<dbReference type="PANTHER" id="PTHR30537:SF74">
    <property type="entry name" value="HTH-TYPE TRANSCRIPTIONAL REGULATOR TRPI"/>
    <property type="match status" value="1"/>
</dbReference>
<dbReference type="Pfam" id="PF00126">
    <property type="entry name" value="HTH_1"/>
    <property type="match status" value="1"/>
</dbReference>
<dbReference type="RefSeq" id="WP_309799560.1">
    <property type="nucleotide sequence ID" value="NZ_JAVDPW010000010.1"/>
</dbReference>
<gene>
    <name evidence="6" type="ORF">E9232_005531</name>
</gene>
<feature type="domain" description="HTH lysR-type" evidence="5">
    <location>
        <begin position="9"/>
        <end position="66"/>
    </location>
</feature>
<sequence length="310" mass="33928">MQTLRGSLPSLNALAVFEASARRLSFSKAAEDLAITQSAVSHGIRQLEASLGLELFVRHHRRLELSPEGERLYAAVATSLSAIAQSIDDITGRPAARREIVVAVSTAMAAHWLLPRFAAFRDAFPAIPLRIQTVDRDLDPGMDGIDLGIRLGDGKWPDHDTVPLWHESVHAVASPAYLAAHGPLRDAAGLHRCQLIHYEDALRRRATWAEWFAALDMPAPGLARSLRVTDHMVALQAAMDGQGVTLGWRPIIDDLIRAGRLADAYPRHFVTGRRFYLITTRGAALRKPLSLVCDWLVAQAEAMSGPIGPE</sequence>
<keyword evidence="2" id="KW-0805">Transcription regulation</keyword>
<name>A0ABU1JWJ2_9PROT</name>
<dbReference type="Pfam" id="PF03466">
    <property type="entry name" value="LysR_substrate"/>
    <property type="match status" value="1"/>
</dbReference>
<evidence type="ECO:0000313" key="7">
    <source>
        <dbReference type="Proteomes" id="UP001262410"/>
    </source>
</evidence>
<dbReference type="PRINTS" id="PR00039">
    <property type="entry name" value="HTHLYSR"/>
</dbReference>
<dbReference type="Gene3D" id="3.40.190.10">
    <property type="entry name" value="Periplasmic binding protein-like II"/>
    <property type="match status" value="2"/>
</dbReference>
<keyword evidence="4" id="KW-0804">Transcription</keyword>
<dbReference type="PANTHER" id="PTHR30537">
    <property type="entry name" value="HTH-TYPE TRANSCRIPTIONAL REGULATOR"/>
    <property type="match status" value="1"/>
</dbReference>
<protein>
    <submittedName>
        <fullName evidence="6">LysR family glycine cleavage system transcriptional activator</fullName>
    </submittedName>
</protein>
<dbReference type="InterPro" id="IPR058163">
    <property type="entry name" value="LysR-type_TF_proteobact-type"/>
</dbReference>
<dbReference type="SUPFAM" id="SSF53850">
    <property type="entry name" value="Periplasmic binding protein-like II"/>
    <property type="match status" value="1"/>
</dbReference>
<accession>A0ABU1JWJ2</accession>
<dbReference type="EMBL" id="JAVDPW010000010">
    <property type="protein sequence ID" value="MDR6292986.1"/>
    <property type="molecule type" value="Genomic_DNA"/>
</dbReference>
<keyword evidence="7" id="KW-1185">Reference proteome</keyword>
<dbReference type="PROSITE" id="PS50931">
    <property type="entry name" value="HTH_LYSR"/>
    <property type="match status" value="1"/>
</dbReference>
<comment type="caution">
    <text evidence="6">The sequence shown here is derived from an EMBL/GenBank/DDBJ whole genome shotgun (WGS) entry which is preliminary data.</text>
</comment>
<reference evidence="6 7" key="1">
    <citation type="submission" date="2023-07" db="EMBL/GenBank/DDBJ databases">
        <title>Sorghum-associated microbial communities from plants grown in Nebraska, USA.</title>
        <authorList>
            <person name="Schachtman D."/>
        </authorList>
    </citation>
    <scope>NUCLEOTIDE SEQUENCE [LARGE SCALE GENOMIC DNA]</scope>
    <source>
        <strain evidence="6 7">584</strain>
    </source>
</reference>
<dbReference type="InterPro" id="IPR036390">
    <property type="entry name" value="WH_DNA-bd_sf"/>
</dbReference>
<evidence type="ECO:0000256" key="4">
    <source>
        <dbReference type="ARBA" id="ARBA00023163"/>
    </source>
</evidence>
<keyword evidence="3" id="KW-0238">DNA-binding</keyword>
<dbReference type="InterPro" id="IPR005119">
    <property type="entry name" value="LysR_subst-bd"/>
</dbReference>
<dbReference type="SUPFAM" id="SSF46785">
    <property type="entry name" value="Winged helix' DNA-binding domain"/>
    <property type="match status" value="1"/>
</dbReference>
<dbReference type="CDD" id="cd08432">
    <property type="entry name" value="PBP2_GcdR_TrpI_HvrB_AmpR_like"/>
    <property type="match status" value="1"/>
</dbReference>
<dbReference type="Gene3D" id="1.10.10.10">
    <property type="entry name" value="Winged helix-like DNA-binding domain superfamily/Winged helix DNA-binding domain"/>
    <property type="match status" value="1"/>
</dbReference>
<dbReference type="InterPro" id="IPR000847">
    <property type="entry name" value="LysR_HTH_N"/>
</dbReference>